<comment type="similarity">
    <text evidence="2">Belongs to the serine/threonine dehydratase family.</text>
</comment>
<dbReference type="PROSITE" id="PS00165">
    <property type="entry name" value="DEHYDRATASE_SER_THR"/>
    <property type="match status" value="1"/>
</dbReference>
<name>A0A6J6PJA1_9ZZZZ</name>
<evidence type="ECO:0000259" key="5">
    <source>
        <dbReference type="Pfam" id="PF00291"/>
    </source>
</evidence>
<dbReference type="Pfam" id="PF00291">
    <property type="entry name" value="PALP"/>
    <property type="match status" value="1"/>
</dbReference>
<evidence type="ECO:0000256" key="4">
    <source>
        <dbReference type="ARBA" id="ARBA00023239"/>
    </source>
</evidence>
<dbReference type="GO" id="GO:0009097">
    <property type="term" value="P:isoleucine biosynthetic process"/>
    <property type="evidence" value="ECO:0007669"/>
    <property type="project" value="TreeGrafter"/>
</dbReference>
<reference evidence="6" key="1">
    <citation type="submission" date="2020-05" db="EMBL/GenBank/DDBJ databases">
        <authorList>
            <person name="Chiriac C."/>
            <person name="Salcher M."/>
            <person name="Ghai R."/>
            <person name="Kavagutti S V."/>
        </authorList>
    </citation>
    <scope>NUCLEOTIDE SEQUENCE</scope>
</reference>
<dbReference type="GO" id="GO:0004794">
    <property type="term" value="F:threonine deaminase activity"/>
    <property type="evidence" value="ECO:0007669"/>
    <property type="project" value="TreeGrafter"/>
</dbReference>
<dbReference type="SUPFAM" id="SSF53686">
    <property type="entry name" value="Tryptophan synthase beta subunit-like PLP-dependent enzymes"/>
    <property type="match status" value="1"/>
</dbReference>
<evidence type="ECO:0000313" key="6">
    <source>
        <dbReference type="EMBL" id="CAB4698757.1"/>
    </source>
</evidence>
<evidence type="ECO:0000256" key="1">
    <source>
        <dbReference type="ARBA" id="ARBA00001933"/>
    </source>
</evidence>
<dbReference type="GO" id="GO:0003941">
    <property type="term" value="F:L-serine ammonia-lyase activity"/>
    <property type="evidence" value="ECO:0007669"/>
    <property type="project" value="TreeGrafter"/>
</dbReference>
<dbReference type="GO" id="GO:0006567">
    <property type="term" value="P:L-threonine catabolic process"/>
    <property type="evidence" value="ECO:0007669"/>
    <property type="project" value="TreeGrafter"/>
</dbReference>
<dbReference type="InterPro" id="IPR050147">
    <property type="entry name" value="Ser/Thr_Dehydratase"/>
</dbReference>
<dbReference type="FunFam" id="3.40.50.1100:FF:000005">
    <property type="entry name" value="Threonine dehydratase catabolic"/>
    <property type="match status" value="1"/>
</dbReference>
<dbReference type="InterPro" id="IPR036052">
    <property type="entry name" value="TrpB-like_PALP_sf"/>
</dbReference>
<evidence type="ECO:0000256" key="3">
    <source>
        <dbReference type="ARBA" id="ARBA00022898"/>
    </source>
</evidence>
<sequence>MTTVPTRADVEAAAARLAGLLPHTPLIDGRSLPAQLKCELFQRTGSFKARGALNRVLQLTPEERERGVIAISAGNHAAAIAFAAAQVGVDALVVMWQGASEQKIESTRRYGGTVDLAAHDPAGAFERLHTLIAETGRVLVHPFDDPVVIAGAGTVGLEIEADAPDADAVVVAVGGGGLVSGIQTALAGRIRVIAVEPERSRALHDGLAADAAVRVSCDSIADGLNAPFAGAIALEVCRDIERVLVTEAEIADAFRLLHERAKLAVEPAGAAALAAVVAGKVEARNPVVVVSGGNVARHTASAILAAR</sequence>
<dbReference type="GO" id="GO:0006565">
    <property type="term" value="P:L-serine catabolic process"/>
    <property type="evidence" value="ECO:0007669"/>
    <property type="project" value="TreeGrafter"/>
</dbReference>
<dbReference type="AlphaFoldDB" id="A0A6J6PJA1"/>
<dbReference type="InterPro" id="IPR001926">
    <property type="entry name" value="TrpB-like_PALP"/>
</dbReference>
<keyword evidence="3" id="KW-0663">Pyridoxal phosphate</keyword>
<keyword evidence="4" id="KW-0456">Lyase</keyword>
<dbReference type="PANTHER" id="PTHR48078:SF6">
    <property type="entry name" value="L-THREONINE DEHYDRATASE CATABOLIC TDCB"/>
    <property type="match status" value="1"/>
</dbReference>
<proteinExistence type="inferred from homology"/>
<feature type="domain" description="Tryptophan synthase beta chain-like PALP" evidence="5">
    <location>
        <begin position="24"/>
        <end position="291"/>
    </location>
</feature>
<protein>
    <submittedName>
        <fullName evidence="6">Unannotated protein</fullName>
    </submittedName>
</protein>
<evidence type="ECO:0000256" key="2">
    <source>
        <dbReference type="ARBA" id="ARBA00010869"/>
    </source>
</evidence>
<accession>A0A6J6PJA1</accession>
<dbReference type="EMBL" id="CAEZXP010000003">
    <property type="protein sequence ID" value="CAB4698757.1"/>
    <property type="molecule type" value="Genomic_DNA"/>
</dbReference>
<comment type="cofactor">
    <cofactor evidence="1">
        <name>pyridoxal 5'-phosphate</name>
        <dbReference type="ChEBI" id="CHEBI:597326"/>
    </cofactor>
</comment>
<dbReference type="GO" id="GO:0030170">
    <property type="term" value="F:pyridoxal phosphate binding"/>
    <property type="evidence" value="ECO:0007669"/>
    <property type="project" value="InterPro"/>
</dbReference>
<organism evidence="6">
    <name type="scientific">freshwater metagenome</name>
    <dbReference type="NCBI Taxonomy" id="449393"/>
    <lineage>
        <taxon>unclassified sequences</taxon>
        <taxon>metagenomes</taxon>
        <taxon>ecological metagenomes</taxon>
    </lineage>
</organism>
<dbReference type="PANTHER" id="PTHR48078">
    <property type="entry name" value="THREONINE DEHYDRATASE, MITOCHONDRIAL-RELATED"/>
    <property type="match status" value="1"/>
</dbReference>
<dbReference type="InterPro" id="IPR000634">
    <property type="entry name" value="Ser/Thr_deHydtase_PyrdxlP-BS"/>
</dbReference>
<dbReference type="Gene3D" id="3.40.50.1100">
    <property type="match status" value="2"/>
</dbReference>
<gene>
    <name evidence="6" type="ORF">UFOPK2399_01207</name>
</gene>